<keyword evidence="3 7" id="KW-0812">Transmembrane</keyword>
<feature type="transmembrane region" description="Helical" evidence="7">
    <location>
        <begin position="389"/>
        <end position="413"/>
    </location>
</feature>
<keyword evidence="2" id="KW-1003">Cell membrane</keyword>
<evidence type="ECO:0000256" key="1">
    <source>
        <dbReference type="ARBA" id="ARBA00004651"/>
    </source>
</evidence>
<comment type="similarity">
    <text evidence="6">Belongs to the ABC-4 integral membrane protein family.</text>
</comment>
<keyword evidence="4 7" id="KW-1133">Transmembrane helix</keyword>
<proteinExistence type="inferred from homology"/>
<feature type="transmembrane region" description="Helical" evidence="7">
    <location>
        <begin position="305"/>
        <end position="327"/>
    </location>
</feature>
<evidence type="ECO:0000259" key="8">
    <source>
        <dbReference type="Pfam" id="PF02687"/>
    </source>
</evidence>
<evidence type="ECO:0000256" key="6">
    <source>
        <dbReference type="ARBA" id="ARBA00038076"/>
    </source>
</evidence>
<dbReference type="Pfam" id="PF02687">
    <property type="entry name" value="FtsX"/>
    <property type="match status" value="1"/>
</dbReference>
<feature type="transmembrane region" description="Helical" evidence="7">
    <location>
        <begin position="902"/>
        <end position="929"/>
    </location>
</feature>
<feature type="transmembrane region" description="Helical" evidence="7">
    <location>
        <begin position="998"/>
        <end position="1024"/>
    </location>
</feature>
<keyword evidence="10" id="KW-1185">Reference proteome</keyword>
<feature type="domain" description="ABC3 transporter permease C-terminal" evidence="8">
    <location>
        <begin position="907"/>
        <end position="1020"/>
    </location>
</feature>
<evidence type="ECO:0000256" key="3">
    <source>
        <dbReference type="ARBA" id="ARBA00022692"/>
    </source>
</evidence>
<dbReference type="Proteomes" id="UP000637628">
    <property type="component" value="Unassembled WGS sequence"/>
</dbReference>
<keyword evidence="5 7" id="KW-0472">Membrane</keyword>
<comment type="caution">
    <text evidence="9">The sequence shown here is derived from an EMBL/GenBank/DDBJ whole genome shotgun (WGS) entry which is preliminary data.</text>
</comment>
<accession>A0ABQ3ZDA9</accession>
<dbReference type="PANTHER" id="PTHR30572">
    <property type="entry name" value="MEMBRANE COMPONENT OF TRANSPORTER-RELATED"/>
    <property type="match status" value="1"/>
</dbReference>
<evidence type="ECO:0000256" key="2">
    <source>
        <dbReference type="ARBA" id="ARBA00022475"/>
    </source>
</evidence>
<organism evidence="9 10">
    <name type="scientific">Paractinoplanes durhamensis</name>
    <dbReference type="NCBI Taxonomy" id="113563"/>
    <lineage>
        <taxon>Bacteria</taxon>
        <taxon>Bacillati</taxon>
        <taxon>Actinomycetota</taxon>
        <taxon>Actinomycetes</taxon>
        <taxon>Micromonosporales</taxon>
        <taxon>Micromonosporaceae</taxon>
        <taxon>Paractinoplanes</taxon>
    </lineage>
</organism>
<dbReference type="InterPro" id="IPR050250">
    <property type="entry name" value="Macrolide_Exporter_MacB"/>
</dbReference>
<feature type="transmembrane region" description="Helical" evidence="7">
    <location>
        <begin position="950"/>
        <end position="978"/>
    </location>
</feature>
<reference evidence="9 10" key="1">
    <citation type="submission" date="2021-01" db="EMBL/GenBank/DDBJ databases">
        <title>Whole genome shotgun sequence of Actinoplanes durhamensis NBRC 14914.</title>
        <authorList>
            <person name="Komaki H."/>
            <person name="Tamura T."/>
        </authorList>
    </citation>
    <scope>NUCLEOTIDE SEQUENCE [LARGE SCALE GENOMIC DNA]</scope>
    <source>
        <strain evidence="9 10">NBRC 14914</strain>
    </source>
</reference>
<feature type="transmembrane region" description="Helical" evidence="7">
    <location>
        <begin position="520"/>
        <end position="541"/>
    </location>
</feature>
<gene>
    <name evidence="9" type="ORF">Adu01nite_91610</name>
</gene>
<feature type="transmembrane region" description="Helical" evidence="7">
    <location>
        <begin position="433"/>
        <end position="454"/>
    </location>
</feature>
<protein>
    <recommendedName>
        <fullName evidence="8">ABC3 transporter permease C-terminal domain-containing protein</fullName>
    </recommendedName>
</protein>
<feature type="transmembrane region" description="Helical" evidence="7">
    <location>
        <begin position="348"/>
        <end position="369"/>
    </location>
</feature>
<dbReference type="InterPro" id="IPR003838">
    <property type="entry name" value="ABC3_permease_C"/>
</dbReference>
<evidence type="ECO:0000256" key="5">
    <source>
        <dbReference type="ARBA" id="ARBA00023136"/>
    </source>
</evidence>
<evidence type="ECO:0000313" key="10">
    <source>
        <dbReference type="Proteomes" id="UP000637628"/>
    </source>
</evidence>
<sequence length="1038" mass="105851">MTALLLRRARAQWPLLLSLLAVLTLGATLLGASALLVTRTSERAVEVAAARAEPDDVEVTAYTVTIAAADARSVAADTKSLLTSALQPFTATTTTRASSRMRILPAHTDDARSLLSEAYLSGVQGLQDRASLVGGRWPRAGAPLEAALFDNTARLLGLRVGSRVHLGPELGRDPAPALDLTVVGLVHPLPDAGWDRDPLNGTGYDPDPKDAVYADDVNAYGPFLVDLEGLLASGSALDRLEVTAHPDLSAPDGRDLDRLTASVLGADRRLGGTLGDRVQIERVSSPLPQTLLGDRSQQELTAGSVLALALIGIVLTAIALALAGRLTTGVRAEESDLFSALGTSRGQFAAVATAEAAILAALAVALAIPGSSALHSLLTHLPPLSGAGLAARPAVTLTQVVAIGCGALALAALHVGLAMRPTANGARRGRRELLARSGVDLLLFGLAAVGWWQLRAQPAGAGSRADAVRVLAPALLLAAGTALSLRLMPPLLRQAERLAGRSRGLVLPLAAFQAARRPQAFAAGLLIGLACAAATFGTAFGSTWTAAQHDQADLSVGTDLALTLDAPPLAGQSAAVGAATGGVLSPVASHNIAVGQWLGGSGPSPKLVAVDTRQAGLLRGRDSSSVADGLTPAVQVTGPFLAAGATPTITGTATRDTPVIVTPRLLLQDDKGLRTACNGPPMALDGRPHPLPGCVPVAGLRLVAVALPVTAGWEGQPNSAIDVWISVPGAAAAWTARSAAPESRQLTDPAVTAAGDRLNLRANVQFADPSDMSRVLVATTFADPGPVPLAISERFAADVSARVGGKLSLTFGTTPIEAVVTAIVPTVPSAPGEPAALADVDTLSRALVVRGDFDSPVSAWWAGNPRAGAAASVGDLHLGTVITRTDETARLTGSPLRASLPAVLRVLVAAAVLLLFGGVILHVACDVQLRALEVARLRGLGMSRRDIRAALLGEHSAVLLPLIVTGALVGALATWAVAPLLIRSDTGAAPVPPAAAHWPWAAEAALLALLIAGSWLAVAAVVTIQARRADAAHLRVAS</sequence>
<evidence type="ECO:0000313" key="9">
    <source>
        <dbReference type="EMBL" id="GIE07811.1"/>
    </source>
</evidence>
<comment type="subcellular location">
    <subcellularLocation>
        <location evidence="1">Cell membrane</location>
        <topology evidence="1">Multi-pass membrane protein</topology>
    </subcellularLocation>
</comment>
<evidence type="ECO:0000256" key="4">
    <source>
        <dbReference type="ARBA" id="ARBA00022989"/>
    </source>
</evidence>
<dbReference type="RefSeq" id="WP_203735644.1">
    <property type="nucleotide sequence ID" value="NZ_BAAATX010000049.1"/>
</dbReference>
<evidence type="ECO:0000256" key="7">
    <source>
        <dbReference type="SAM" id="Phobius"/>
    </source>
</evidence>
<dbReference type="EMBL" id="BOML01000090">
    <property type="protein sequence ID" value="GIE07811.1"/>
    <property type="molecule type" value="Genomic_DNA"/>
</dbReference>
<name>A0ABQ3ZDA9_9ACTN</name>
<feature type="transmembrane region" description="Helical" evidence="7">
    <location>
        <begin position="470"/>
        <end position="488"/>
    </location>
</feature>
<dbReference type="PANTHER" id="PTHR30572:SF4">
    <property type="entry name" value="ABC TRANSPORTER PERMEASE YTRF"/>
    <property type="match status" value="1"/>
</dbReference>